<dbReference type="SMART" id="SM00530">
    <property type="entry name" value="HTH_XRE"/>
    <property type="match status" value="1"/>
</dbReference>
<dbReference type="CDD" id="cd00093">
    <property type="entry name" value="HTH_XRE"/>
    <property type="match status" value="1"/>
</dbReference>
<dbReference type="Pfam" id="PF13443">
    <property type="entry name" value="HTH_26"/>
    <property type="match status" value="1"/>
</dbReference>
<dbReference type="Proteomes" id="UP000078454">
    <property type="component" value="Unassembled WGS sequence"/>
</dbReference>
<keyword evidence="3" id="KW-1185">Reference proteome</keyword>
<evidence type="ECO:0000259" key="1">
    <source>
        <dbReference type="PROSITE" id="PS50943"/>
    </source>
</evidence>
<dbReference type="GO" id="GO:0003677">
    <property type="term" value="F:DNA binding"/>
    <property type="evidence" value="ECO:0007669"/>
    <property type="project" value="InterPro"/>
</dbReference>
<dbReference type="OrthoDB" id="2472497at2"/>
<feature type="domain" description="HTH cro/C1-type" evidence="1">
    <location>
        <begin position="10"/>
        <end position="64"/>
    </location>
</feature>
<dbReference type="PROSITE" id="PS50943">
    <property type="entry name" value="HTH_CROC1"/>
    <property type="match status" value="1"/>
</dbReference>
<proteinExistence type="predicted"/>
<gene>
    <name evidence="2" type="ORF">A8708_30230</name>
</gene>
<protein>
    <recommendedName>
        <fullName evidence="1">HTH cro/C1-type domain-containing protein</fullName>
    </recommendedName>
</protein>
<organism evidence="2 3">
    <name type="scientific">Paenibacillus oryzisoli</name>
    <dbReference type="NCBI Taxonomy" id="1850517"/>
    <lineage>
        <taxon>Bacteria</taxon>
        <taxon>Bacillati</taxon>
        <taxon>Bacillota</taxon>
        <taxon>Bacilli</taxon>
        <taxon>Bacillales</taxon>
        <taxon>Paenibacillaceae</taxon>
        <taxon>Paenibacillus</taxon>
    </lineage>
</organism>
<dbReference type="RefSeq" id="WP_068662744.1">
    <property type="nucleotide sequence ID" value="NZ_LYPB01000049.1"/>
</dbReference>
<dbReference type="AlphaFoldDB" id="A0A198AIV5"/>
<sequence length="74" mass="8595">MSLSRGRCRLETLLRRKRWSQAELAVRTGYAPRMISHYVNDTRAMSVDVMKNIANALGCLMEDLYDWVEVDDTD</sequence>
<dbReference type="InterPro" id="IPR010982">
    <property type="entry name" value="Lambda_DNA-bd_dom_sf"/>
</dbReference>
<dbReference type="SUPFAM" id="SSF47413">
    <property type="entry name" value="lambda repressor-like DNA-binding domains"/>
    <property type="match status" value="1"/>
</dbReference>
<reference evidence="2 3" key="1">
    <citation type="submission" date="2016-05" db="EMBL/GenBank/DDBJ databases">
        <title>Paenibacillus sp. 1ZS3-15 nov., isolated from the rhizosphere soil.</title>
        <authorList>
            <person name="Zhang X.X."/>
            <person name="Zhang J."/>
        </authorList>
    </citation>
    <scope>NUCLEOTIDE SEQUENCE [LARGE SCALE GENOMIC DNA]</scope>
    <source>
        <strain evidence="2 3">1ZS3-15</strain>
    </source>
</reference>
<name>A0A198AIV5_9BACL</name>
<evidence type="ECO:0000313" key="2">
    <source>
        <dbReference type="EMBL" id="OAS21167.1"/>
    </source>
</evidence>
<dbReference type="STRING" id="1850517.A8708_30230"/>
<dbReference type="EMBL" id="LYPB01000049">
    <property type="protein sequence ID" value="OAS21167.1"/>
    <property type="molecule type" value="Genomic_DNA"/>
</dbReference>
<evidence type="ECO:0000313" key="3">
    <source>
        <dbReference type="Proteomes" id="UP000078454"/>
    </source>
</evidence>
<accession>A0A198AIV5</accession>
<dbReference type="InterPro" id="IPR001387">
    <property type="entry name" value="Cro/C1-type_HTH"/>
</dbReference>
<comment type="caution">
    <text evidence="2">The sequence shown here is derived from an EMBL/GenBank/DDBJ whole genome shotgun (WGS) entry which is preliminary data.</text>
</comment>
<dbReference type="Gene3D" id="1.10.260.40">
    <property type="entry name" value="lambda repressor-like DNA-binding domains"/>
    <property type="match status" value="1"/>
</dbReference>